<protein>
    <submittedName>
        <fullName evidence="1">Uncharacterized protein</fullName>
    </submittedName>
</protein>
<gene>
    <name evidence="1" type="ORF">SDC9_142773</name>
</gene>
<evidence type="ECO:0000313" key="1">
    <source>
        <dbReference type="EMBL" id="MPM95618.1"/>
    </source>
</evidence>
<comment type="caution">
    <text evidence="1">The sequence shown here is derived from an EMBL/GenBank/DDBJ whole genome shotgun (WGS) entry which is preliminary data.</text>
</comment>
<reference evidence="1" key="1">
    <citation type="submission" date="2019-08" db="EMBL/GenBank/DDBJ databases">
        <authorList>
            <person name="Kucharzyk K."/>
            <person name="Murdoch R.W."/>
            <person name="Higgins S."/>
            <person name="Loffler F."/>
        </authorList>
    </citation>
    <scope>NUCLEOTIDE SEQUENCE</scope>
</reference>
<organism evidence="1">
    <name type="scientific">bioreactor metagenome</name>
    <dbReference type="NCBI Taxonomy" id="1076179"/>
    <lineage>
        <taxon>unclassified sequences</taxon>
        <taxon>metagenomes</taxon>
        <taxon>ecological metagenomes</taxon>
    </lineage>
</organism>
<name>A0A645E2K1_9ZZZZ</name>
<accession>A0A645E2K1</accession>
<proteinExistence type="predicted"/>
<dbReference type="AlphaFoldDB" id="A0A645E2K1"/>
<dbReference type="EMBL" id="VSSQ01042095">
    <property type="protein sequence ID" value="MPM95618.1"/>
    <property type="molecule type" value="Genomic_DNA"/>
</dbReference>
<sequence>MCELASFARAQRAWGDFVYRVDRTFTGQIYSGNSYSRSAAQAENGTCINCGGHLILSENGDFICEDCGESVLYGYHAAYNRIYQKDGE</sequence>